<proteinExistence type="predicted"/>
<gene>
    <name evidence="1" type="ORF">B2M20_12935</name>
</gene>
<dbReference type="EMBL" id="MWPQ01000049">
    <property type="protein sequence ID" value="OPH82091.1"/>
    <property type="molecule type" value="Genomic_DNA"/>
</dbReference>
<dbReference type="STRING" id="29421.B2M20_12935"/>
<dbReference type="Proteomes" id="UP000189940">
    <property type="component" value="Unassembled WGS sequence"/>
</dbReference>
<comment type="caution">
    <text evidence="1">The sequence shown here is derived from an EMBL/GenBank/DDBJ whole genome shotgun (WGS) entry which is preliminary data.</text>
</comment>
<dbReference type="AlphaFoldDB" id="A0A1V4HVT4"/>
<accession>A0A1V4HVT4</accession>
<evidence type="ECO:0000313" key="2">
    <source>
        <dbReference type="Proteomes" id="UP000189940"/>
    </source>
</evidence>
<name>A0A1V4HVT4_NITVU</name>
<organism evidence="1 2">
    <name type="scientific">Nitrobacter vulgaris</name>
    <dbReference type="NCBI Taxonomy" id="29421"/>
    <lineage>
        <taxon>Bacteria</taxon>
        <taxon>Pseudomonadati</taxon>
        <taxon>Pseudomonadota</taxon>
        <taxon>Alphaproteobacteria</taxon>
        <taxon>Hyphomicrobiales</taxon>
        <taxon>Nitrobacteraceae</taxon>
        <taxon>Nitrobacter</taxon>
    </lineage>
</organism>
<protein>
    <submittedName>
        <fullName evidence="1">Uncharacterized protein</fullName>
    </submittedName>
</protein>
<evidence type="ECO:0000313" key="1">
    <source>
        <dbReference type="EMBL" id="OPH82091.1"/>
    </source>
</evidence>
<sequence length="73" mass="8324">MFWWHNVKKLVLMRWNGDSVAQDLPRIRSPWRAHTGAAASAVDKVKEMAGRGRRALWGLGKIRGWAPLAMNEI</sequence>
<keyword evidence="2" id="KW-1185">Reference proteome</keyword>
<reference evidence="1 2" key="1">
    <citation type="submission" date="2017-02" db="EMBL/GenBank/DDBJ databases">
        <title>Genome sequence of the nitrite-oxidizing bacterium Nitrobacter vulgaris strain Ab1.</title>
        <authorList>
            <person name="Mellbye B.L."/>
            <person name="Davis E.W."/>
            <person name="Spieck E."/>
            <person name="Chang J.H."/>
            <person name="Bottomley P.J."/>
            <person name="Sayavedra-Soto L.A."/>
        </authorList>
    </citation>
    <scope>NUCLEOTIDE SEQUENCE [LARGE SCALE GENOMIC DNA]</scope>
    <source>
        <strain evidence="1 2">Ab1</strain>
    </source>
</reference>